<dbReference type="AlphaFoldDB" id="A0A662DG57"/>
<keyword evidence="4 8" id="KW-0812">Transmembrane</keyword>
<feature type="transmembrane region" description="Helical" evidence="8">
    <location>
        <begin position="49"/>
        <end position="82"/>
    </location>
</feature>
<dbReference type="NCBIfam" id="TIGR03426">
    <property type="entry name" value="shape_MreD"/>
    <property type="match status" value="1"/>
</dbReference>
<comment type="caution">
    <text evidence="9">The sequence shown here is derived from an EMBL/GenBank/DDBJ whole genome shotgun (WGS) entry which is preliminary data.</text>
</comment>
<accession>A0A662DG57</accession>
<comment type="similarity">
    <text evidence="2">Belongs to the MreD family.</text>
</comment>
<evidence type="ECO:0000256" key="7">
    <source>
        <dbReference type="ARBA" id="ARBA00023136"/>
    </source>
</evidence>
<keyword evidence="7 8" id="KW-0472">Membrane</keyword>
<evidence type="ECO:0000256" key="1">
    <source>
        <dbReference type="ARBA" id="ARBA00004651"/>
    </source>
</evidence>
<keyword evidence="5" id="KW-0133">Cell shape</keyword>
<evidence type="ECO:0000256" key="6">
    <source>
        <dbReference type="ARBA" id="ARBA00022989"/>
    </source>
</evidence>
<evidence type="ECO:0000313" key="9">
    <source>
        <dbReference type="EMBL" id="RLE14834.1"/>
    </source>
</evidence>
<proteinExistence type="inferred from homology"/>
<evidence type="ECO:0000256" key="2">
    <source>
        <dbReference type="ARBA" id="ARBA00007776"/>
    </source>
</evidence>
<dbReference type="Pfam" id="PF04093">
    <property type="entry name" value="MreD"/>
    <property type="match status" value="1"/>
</dbReference>
<comment type="subcellular location">
    <subcellularLocation>
        <location evidence="1">Cell membrane</location>
        <topology evidence="1">Multi-pass membrane protein</topology>
    </subcellularLocation>
</comment>
<feature type="transmembrane region" description="Helical" evidence="8">
    <location>
        <begin position="132"/>
        <end position="150"/>
    </location>
</feature>
<dbReference type="GO" id="GO:0005886">
    <property type="term" value="C:plasma membrane"/>
    <property type="evidence" value="ECO:0007669"/>
    <property type="project" value="UniProtKB-SubCell"/>
</dbReference>
<evidence type="ECO:0000256" key="4">
    <source>
        <dbReference type="ARBA" id="ARBA00022692"/>
    </source>
</evidence>
<organism evidence="9 10">
    <name type="scientific">Aerophobetes bacterium</name>
    <dbReference type="NCBI Taxonomy" id="2030807"/>
    <lineage>
        <taxon>Bacteria</taxon>
        <taxon>Candidatus Aerophobota</taxon>
    </lineage>
</organism>
<protein>
    <submittedName>
        <fullName evidence="9">Rod shape-determining protein MreD</fullName>
    </submittedName>
</protein>
<dbReference type="GO" id="GO:0008360">
    <property type="term" value="P:regulation of cell shape"/>
    <property type="evidence" value="ECO:0007669"/>
    <property type="project" value="UniProtKB-KW"/>
</dbReference>
<keyword evidence="3" id="KW-1003">Cell membrane</keyword>
<gene>
    <name evidence="9" type="primary">mreD</name>
    <name evidence="9" type="ORF">DRJ04_01620</name>
</gene>
<evidence type="ECO:0000256" key="3">
    <source>
        <dbReference type="ARBA" id="ARBA00022475"/>
    </source>
</evidence>
<reference evidence="9 10" key="1">
    <citation type="submission" date="2018-06" db="EMBL/GenBank/DDBJ databases">
        <title>Extensive metabolic versatility and redundancy in microbially diverse, dynamic hydrothermal sediments.</title>
        <authorList>
            <person name="Dombrowski N."/>
            <person name="Teske A."/>
            <person name="Baker B.J."/>
        </authorList>
    </citation>
    <scope>NUCLEOTIDE SEQUENCE [LARGE SCALE GENOMIC DNA]</scope>
    <source>
        <strain evidence="9">B3_G15</strain>
    </source>
</reference>
<evidence type="ECO:0000256" key="8">
    <source>
        <dbReference type="SAM" id="Phobius"/>
    </source>
</evidence>
<keyword evidence="6 8" id="KW-1133">Transmembrane helix</keyword>
<dbReference type="InterPro" id="IPR007227">
    <property type="entry name" value="Cell_shape_determining_MreD"/>
</dbReference>
<evidence type="ECO:0000256" key="5">
    <source>
        <dbReference type="ARBA" id="ARBA00022960"/>
    </source>
</evidence>
<sequence>MKKFFLFLFLLFLSLILQFILKGWTDKVTLDFFFILTIFWSYIREWREGVLAGFCCGLIKDIFFFPLIGVNAFSLLLIGLLASEVKIRIYQQNIVFFTLMVGILFLINSLVLSIWLFLFYQFPFVYTTVTSLYPSFFFTLILCAIIYLIGERLTGRIYPTTLGT</sequence>
<name>A0A662DG57_UNCAE</name>
<dbReference type="Proteomes" id="UP000280417">
    <property type="component" value="Unassembled WGS sequence"/>
</dbReference>
<evidence type="ECO:0000313" key="10">
    <source>
        <dbReference type="Proteomes" id="UP000280417"/>
    </source>
</evidence>
<dbReference type="EMBL" id="QMQA01000027">
    <property type="protein sequence ID" value="RLE14834.1"/>
    <property type="molecule type" value="Genomic_DNA"/>
</dbReference>
<feature type="transmembrane region" description="Helical" evidence="8">
    <location>
        <begin position="94"/>
        <end position="120"/>
    </location>
</feature>